<reference evidence="2 3" key="1">
    <citation type="submission" date="2022-03" db="EMBL/GenBank/DDBJ databases">
        <authorList>
            <person name="Nunn A."/>
            <person name="Chopra R."/>
            <person name="Nunn A."/>
            <person name="Contreras Garrido A."/>
        </authorList>
    </citation>
    <scope>NUCLEOTIDE SEQUENCE [LARGE SCALE GENOMIC DNA]</scope>
</reference>
<feature type="chain" id="PRO_5043560883" description="Secreted protein" evidence="1">
    <location>
        <begin position="19"/>
        <end position="117"/>
    </location>
</feature>
<dbReference type="Proteomes" id="UP000836841">
    <property type="component" value="Chromosome 1"/>
</dbReference>
<dbReference type="EMBL" id="OU466857">
    <property type="protein sequence ID" value="CAH2037586.1"/>
    <property type="molecule type" value="Genomic_DNA"/>
</dbReference>
<keyword evidence="1" id="KW-0732">Signal</keyword>
<evidence type="ECO:0000313" key="2">
    <source>
        <dbReference type="EMBL" id="CAH2037586.1"/>
    </source>
</evidence>
<protein>
    <recommendedName>
        <fullName evidence="4">Secreted protein</fullName>
    </recommendedName>
</protein>
<accession>A0AAU9RE22</accession>
<feature type="signal peptide" evidence="1">
    <location>
        <begin position="1"/>
        <end position="18"/>
    </location>
</feature>
<name>A0AAU9RE22_THLAR</name>
<gene>
    <name evidence="2" type="ORF">TAV2_LOCUS3674</name>
</gene>
<sequence length="117" mass="13708">MHLLTVLGTLLVSQQQLALRQILPPLPTFHHWQRKNQRFVQRELSVTQTGPWKDWPQSLTLLKVNPELPSRTRVSGRRRSPQRLYFLQIQRQATFIHSHTQCLKSPMGQGTEIRNPP</sequence>
<evidence type="ECO:0000313" key="3">
    <source>
        <dbReference type="Proteomes" id="UP000836841"/>
    </source>
</evidence>
<organism evidence="2 3">
    <name type="scientific">Thlaspi arvense</name>
    <name type="common">Field penny-cress</name>
    <dbReference type="NCBI Taxonomy" id="13288"/>
    <lineage>
        <taxon>Eukaryota</taxon>
        <taxon>Viridiplantae</taxon>
        <taxon>Streptophyta</taxon>
        <taxon>Embryophyta</taxon>
        <taxon>Tracheophyta</taxon>
        <taxon>Spermatophyta</taxon>
        <taxon>Magnoliopsida</taxon>
        <taxon>eudicotyledons</taxon>
        <taxon>Gunneridae</taxon>
        <taxon>Pentapetalae</taxon>
        <taxon>rosids</taxon>
        <taxon>malvids</taxon>
        <taxon>Brassicales</taxon>
        <taxon>Brassicaceae</taxon>
        <taxon>Thlaspideae</taxon>
        <taxon>Thlaspi</taxon>
    </lineage>
</organism>
<dbReference type="AlphaFoldDB" id="A0AAU9RE22"/>
<evidence type="ECO:0000256" key="1">
    <source>
        <dbReference type="SAM" id="SignalP"/>
    </source>
</evidence>
<keyword evidence="3" id="KW-1185">Reference proteome</keyword>
<evidence type="ECO:0008006" key="4">
    <source>
        <dbReference type="Google" id="ProtNLM"/>
    </source>
</evidence>
<proteinExistence type="predicted"/>